<comment type="similarity">
    <text evidence="2 8">Belongs to the carbamoyltransferase HypF family.</text>
</comment>
<feature type="compositionally biased region" description="Polar residues" evidence="10">
    <location>
        <begin position="31"/>
        <end position="40"/>
    </location>
</feature>
<organism evidence="13 14">
    <name type="scientific">Amycolatopsis alkalitolerans</name>
    <dbReference type="NCBI Taxonomy" id="2547244"/>
    <lineage>
        <taxon>Bacteria</taxon>
        <taxon>Bacillati</taxon>
        <taxon>Actinomycetota</taxon>
        <taxon>Actinomycetes</taxon>
        <taxon>Pseudonocardiales</taxon>
        <taxon>Pseudonocardiaceae</taxon>
        <taxon>Amycolatopsis</taxon>
    </lineage>
</organism>
<comment type="catalytic activity">
    <reaction evidence="7">
        <text>C-terminal L-cysteinyl-[HypE protein] + carbamoyl phosphate + ATP + H2O = C-terminal S-carboxamide-L-cysteinyl-[HypE protein] + AMP + phosphate + diphosphate + H(+)</text>
        <dbReference type="Rhea" id="RHEA:55636"/>
        <dbReference type="Rhea" id="RHEA-COMP:14247"/>
        <dbReference type="Rhea" id="RHEA-COMP:14392"/>
        <dbReference type="ChEBI" id="CHEBI:15377"/>
        <dbReference type="ChEBI" id="CHEBI:15378"/>
        <dbReference type="ChEBI" id="CHEBI:30616"/>
        <dbReference type="ChEBI" id="CHEBI:33019"/>
        <dbReference type="ChEBI" id="CHEBI:43474"/>
        <dbReference type="ChEBI" id="CHEBI:58228"/>
        <dbReference type="ChEBI" id="CHEBI:76913"/>
        <dbReference type="ChEBI" id="CHEBI:139126"/>
        <dbReference type="ChEBI" id="CHEBI:456215"/>
    </reaction>
</comment>
<keyword evidence="6" id="KW-0862">Zinc</keyword>
<dbReference type="SUPFAM" id="SSF55821">
    <property type="entry name" value="YrdC/RibB"/>
    <property type="match status" value="1"/>
</dbReference>
<evidence type="ECO:0000256" key="7">
    <source>
        <dbReference type="ARBA" id="ARBA00048220"/>
    </source>
</evidence>
<dbReference type="Pfam" id="PF00708">
    <property type="entry name" value="Acylphosphatase"/>
    <property type="match status" value="1"/>
</dbReference>
<evidence type="ECO:0000313" key="14">
    <source>
        <dbReference type="Proteomes" id="UP000305546"/>
    </source>
</evidence>
<comment type="caution">
    <text evidence="13">The sequence shown here is derived from an EMBL/GenBank/DDBJ whole genome shotgun (WGS) entry which is preliminary data.</text>
</comment>
<gene>
    <name evidence="13" type="primary">hypF</name>
    <name evidence="13" type="ORF">FG385_16715</name>
</gene>
<keyword evidence="14" id="KW-1185">Reference proteome</keyword>
<evidence type="ECO:0000259" key="12">
    <source>
        <dbReference type="PROSITE" id="PS51163"/>
    </source>
</evidence>
<dbReference type="GO" id="GO:0008270">
    <property type="term" value="F:zinc ion binding"/>
    <property type="evidence" value="ECO:0007669"/>
    <property type="project" value="UniProtKB-KW"/>
</dbReference>
<evidence type="ECO:0000256" key="2">
    <source>
        <dbReference type="ARBA" id="ARBA00008097"/>
    </source>
</evidence>
<dbReference type="InterPro" id="IPR001792">
    <property type="entry name" value="Acylphosphatase-like_dom"/>
</dbReference>
<evidence type="ECO:0000259" key="11">
    <source>
        <dbReference type="PROSITE" id="PS51160"/>
    </source>
</evidence>
<keyword evidence="4" id="KW-0479">Metal-binding</keyword>
<feature type="region of interest" description="Disordered" evidence="10">
    <location>
        <begin position="1"/>
        <end position="50"/>
    </location>
</feature>
<dbReference type="Pfam" id="PF07503">
    <property type="entry name" value="zf-HYPF"/>
    <property type="match status" value="2"/>
</dbReference>
<dbReference type="InterPro" id="IPR017945">
    <property type="entry name" value="DHBP_synth_RibB-like_a/b_dom"/>
</dbReference>
<dbReference type="PROSITE" id="PS51163">
    <property type="entry name" value="YRDC"/>
    <property type="match status" value="1"/>
</dbReference>
<evidence type="ECO:0000256" key="1">
    <source>
        <dbReference type="ARBA" id="ARBA00004711"/>
    </source>
</evidence>
<dbReference type="InterPro" id="IPR017968">
    <property type="entry name" value="Acylphosphatase_CS"/>
</dbReference>
<dbReference type="PROSITE" id="PS51160">
    <property type="entry name" value="ACYLPHOSPHATASE_3"/>
    <property type="match status" value="1"/>
</dbReference>
<dbReference type="AlphaFoldDB" id="A0A5C4LYN8"/>
<name>A0A5C4LYN8_9PSEU</name>
<dbReference type="Gene3D" id="3.30.420.360">
    <property type="match status" value="1"/>
</dbReference>
<dbReference type="InterPro" id="IPR051060">
    <property type="entry name" value="Carbamoyltrans_HypF-like"/>
</dbReference>
<dbReference type="GO" id="GO:0016743">
    <property type="term" value="F:carboxyl- or carbamoyltransferase activity"/>
    <property type="evidence" value="ECO:0007669"/>
    <property type="project" value="UniProtKB-UniRule"/>
</dbReference>
<evidence type="ECO:0000313" key="13">
    <source>
        <dbReference type="EMBL" id="TNC24882.1"/>
    </source>
</evidence>
<dbReference type="FunFam" id="3.30.420.40:FF:000124">
    <property type="entry name" value="Carbamoyltransferase HypF"/>
    <property type="match status" value="1"/>
</dbReference>
<dbReference type="Pfam" id="PF17788">
    <property type="entry name" value="HypF_C"/>
    <property type="match status" value="1"/>
</dbReference>
<dbReference type="InterPro" id="IPR011125">
    <property type="entry name" value="Znf_HypF"/>
</dbReference>
<proteinExistence type="inferred from homology"/>
<keyword evidence="13" id="KW-0808">Transferase</keyword>
<feature type="active site" evidence="9">
    <location>
        <position position="70"/>
    </location>
</feature>
<dbReference type="Proteomes" id="UP000305546">
    <property type="component" value="Unassembled WGS sequence"/>
</dbReference>
<dbReference type="PANTHER" id="PTHR42959:SF1">
    <property type="entry name" value="CARBAMOYLTRANSFERASE HYPF"/>
    <property type="match status" value="1"/>
</dbReference>
<dbReference type="Gene3D" id="3.30.420.40">
    <property type="match status" value="1"/>
</dbReference>
<evidence type="ECO:0000256" key="8">
    <source>
        <dbReference type="PIRNR" id="PIRNR006256"/>
    </source>
</evidence>
<dbReference type="InterPro" id="IPR036046">
    <property type="entry name" value="Acylphosphatase-like_dom_sf"/>
</dbReference>
<evidence type="ECO:0000256" key="3">
    <source>
        <dbReference type="ARBA" id="ARBA00022598"/>
    </source>
</evidence>
<evidence type="ECO:0000256" key="9">
    <source>
        <dbReference type="PROSITE-ProRule" id="PRU00520"/>
    </source>
</evidence>
<evidence type="ECO:0000256" key="4">
    <source>
        <dbReference type="ARBA" id="ARBA00022723"/>
    </source>
</evidence>
<dbReference type="SUPFAM" id="SSF54975">
    <property type="entry name" value="Acylphosphatase/BLUF domain-like"/>
    <property type="match status" value="1"/>
</dbReference>
<feature type="domain" description="YrdC-like" evidence="12">
    <location>
        <begin position="245"/>
        <end position="430"/>
    </location>
</feature>
<comment type="pathway">
    <text evidence="1">Protein modification; [NiFe] hydrogenase maturation.</text>
</comment>
<dbReference type="EMBL" id="VDFW01000013">
    <property type="protein sequence ID" value="TNC24882.1"/>
    <property type="molecule type" value="Genomic_DNA"/>
</dbReference>
<keyword evidence="9" id="KW-0378">Hydrolase</keyword>
<evidence type="ECO:0000256" key="5">
    <source>
        <dbReference type="ARBA" id="ARBA00022771"/>
    </source>
</evidence>
<feature type="domain" description="Acylphosphatase-like" evidence="11">
    <location>
        <begin position="55"/>
        <end position="141"/>
    </location>
</feature>
<dbReference type="UniPathway" id="UPA00335"/>
<dbReference type="GO" id="GO:0003725">
    <property type="term" value="F:double-stranded RNA binding"/>
    <property type="evidence" value="ECO:0007669"/>
    <property type="project" value="InterPro"/>
</dbReference>
<reference evidence="13 14" key="1">
    <citation type="submission" date="2019-06" db="EMBL/GenBank/DDBJ databases">
        <title>Amycolatopsis alkalitolerans sp. nov., isolated from Gastrodia elata Blume.</title>
        <authorList>
            <person name="Narsing Rao M.P."/>
            <person name="Li W.J."/>
        </authorList>
    </citation>
    <scope>NUCLEOTIDE SEQUENCE [LARGE SCALE GENOMIC DNA]</scope>
    <source>
        <strain evidence="13 14">SYSUP0005</strain>
    </source>
</reference>
<dbReference type="GO" id="GO:0051604">
    <property type="term" value="P:protein maturation"/>
    <property type="evidence" value="ECO:0007669"/>
    <property type="project" value="TreeGrafter"/>
</dbReference>
<dbReference type="PANTHER" id="PTHR42959">
    <property type="entry name" value="CARBAMOYLTRANSFERASE"/>
    <property type="match status" value="1"/>
</dbReference>
<evidence type="ECO:0000256" key="6">
    <source>
        <dbReference type="ARBA" id="ARBA00022833"/>
    </source>
</evidence>
<dbReference type="PROSITE" id="PS00150">
    <property type="entry name" value="ACYLPHOSPHATASE_1"/>
    <property type="match status" value="1"/>
</dbReference>
<dbReference type="GO" id="GO:0016874">
    <property type="term" value="F:ligase activity"/>
    <property type="evidence" value="ECO:0007669"/>
    <property type="project" value="UniProtKB-UniRule"/>
</dbReference>
<feature type="compositionally biased region" description="Basic residues" evidence="10">
    <location>
        <begin position="1"/>
        <end position="10"/>
    </location>
</feature>
<dbReference type="InterPro" id="IPR004421">
    <property type="entry name" value="Carbamoyltransferase_HypF"/>
</dbReference>
<keyword evidence="3" id="KW-0436">Ligase</keyword>
<dbReference type="PIRSF" id="PIRSF006256">
    <property type="entry name" value="CMPcnvr_hdrg_mat"/>
    <property type="match status" value="1"/>
</dbReference>
<dbReference type="InterPro" id="IPR041440">
    <property type="entry name" value="HypF_C"/>
</dbReference>
<dbReference type="Pfam" id="PF01300">
    <property type="entry name" value="Sua5_yciO_yrdC"/>
    <property type="match status" value="1"/>
</dbReference>
<dbReference type="GO" id="GO:0003998">
    <property type="term" value="F:acylphosphatase activity"/>
    <property type="evidence" value="ECO:0007669"/>
    <property type="project" value="UniProtKB-EC"/>
</dbReference>
<keyword evidence="5" id="KW-0863">Zinc-finger</keyword>
<dbReference type="Gene3D" id="3.30.110.120">
    <property type="match status" value="1"/>
</dbReference>
<dbReference type="NCBIfam" id="TIGR00143">
    <property type="entry name" value="hypF"/>
    <property type="match status" value="1"/>
</dbReference>
<evidence type="ECO:0000256" key="10">
    <source>
        <dbReference type="SAM" id="MobiDB-lite"/>
    </source>
</evidence>
<comment type="catalytic activity">
    <reaction evidence="9">
        <text>an acyl phosphate + H2O = a carboxylate + phosphate + H(+)</text>
        <dbReference type="Rhea" id="RHEA:14965"/>
        <dbReference type="ChEBI" id="CHEBI:15377"/>
        <dbReference type="ChEBI" id="CHEBI:15378"/>
        <dbReference type="ChEBI" id="CHEBI:29067"/>
        <dbReference type="ChEBI" id="CHEBI:43474"/>
        <dbReference type="ChEBI" id="CHEBI:59918"/>
        <dbReference type="EC" id="3.6.1.7"/>
    </reaction>
</comment>
<dbReference type="OrthoDB" id="9808093at2"/>
<dbReference type="Pfam" id="PF22521">
    <property type="entry name" value="HypF_C_2"/>
    <property type="match status" value="1"/>
</dbReference>
<feature type="active site" evidence="9">
    <location>
        <position position="88"/>
    </location>
</feature>
<accession>A0A5C4LYN8</accession>
<dbReference type="EC" id="6.2.-.-" evidence="8"/>
<dbReference type="InterPro" id="IPR006070">
    <property type="entry name" value="Sua5-like_dom"/>
</dbReference>
<sequence>MQSHPRRVHRVPFPAHQGRRRDVLAARRSWSPAQTPSLDGTNGPGQTRDVSDSVRVAVRVDGVVQGVGFRPFVQTLAGRFGLAGHVGNDAAGVFAEIEGGRQAVADFLVAMREQAPRLAVVERVSAREITRLGETGFRIVPSLPGDGARTLVSADSATCEDCLRELRDPGDRRFRYPFVNCTNCGPRFTIVESVPYDRPSTTMAPFPMCEDCAREYHDPADRRFHAQPVCCPACGPTLRLLGAAGEPISSTVDMLRAGQVVAVKGLGGYHLAVDATNEAAARRLRSRKHREDKPFAVMVPDLAAAAALCEVDALAERLLTDRRRPIVLLPRRPGADVADSVAPGNRRLGVMLPFTPLHHLLLAGISRPIVLTSGNVSDEPIAYRDDEVRARLGRIADAFLVHDRAIHIRTDDSVVRPFRARRQLMRRSRGFVPEPVRGEFPRHILACGAELKNTFCLAKDRRAFLSHHIGDLENYETLRSFTEGIEHFQRLFDVHPALVAHDLHPEYLSTKYALERDGVELAGVQHHHAHIASCLADNGEDGPVLGVAFDGLGYGTDGTIWGGEFLLAGRAEFTRVGHLAPVPMPGGTAAIKQPWRMAAAYLDAACGARVPGLDVVRRNESRWTSVVSLAHRSVNAPPTSSAGRLFDAAAAILGTRDVITYEGQAAIELEQLADPAEHGTYPATIVGTPLTIAGTDLVLSIVDDLRAGVPVPVIAGRFHNGVAAAIARACAVLRERTGVATVALSGGVFQNLLLLERAVAKLERAGFRVLTHSRVPANDGGISLGQAVVAAARDR</sequence>
<dbReference type="InterPro" id="IPR055128">
    <property type="entry name" value="HypF_C_2"/>
</dbReference>
<protein>
    <recommendedName>
        <fullName evidence="8">Carbamoyltransferase</fullName>
        <ecNumber evidence="8">6.2.-.-</ecNumber>
    </recommendedName>
</protein>
<dbReference type="Gene3D" id="3.90.870.50">
    <property type="match status" value="1"/>
</dbReference>